<dbReference type="Gene3D" id="3.30.2310.20">
    <property type="entry name" value="RelE-like"/>
    <property type="match status" value="1"/>
</dbReference>
<evidence type="ECO:0008006" key="3">
    <source>
        <dbReference type="Google" id="ProtNLM"/>
    </source>
</evidence>
<dbReference type="STRING" id="688867.SAMN05660236_0184"/>
<evidence type="ECO:0000313" key="2">
    <source>
        <dbReference type="Proteomes" id="UP000190961"/>
    </source>
</evidence>
<dbReference type="InterPro" id="IPR035093">
    <property type="entry name" value="RelE/ParE_toxin_dom_sf"/>
</dbReference>
<organism evidence="1 2">
    <name type="scientific">Ohtaekwangia koreensis</name>
    <dbReference type="NCBI Taxonomy" id="688867"/>
    <lineage>
        <taxon>Bacteria</taxon>
        <taxon>Pseudomonadati</taxon>
        <taxon>Bacteroidota</taxon>
        <taxon>Cytophagia</taxon>
        <taxon>Cytophagales</taxon>
        <taxon>Fulvivirgaceae</taxon>
        <taxon>Ohtaekwangia</taxon>
    </lineage>
</organism>
<gene>
    <name evidence="1" type="ORF">SAMN05660236_0184</name>
</gene>
<dbReference type="AlphaFoldDB" id="A0A1T5IMZ3"/>
<evidence type="ECO:0000313" key="1">
    <source>
        <dbReference type="EMBL" id="SKC40422.1"/>
    </source>
</evidence>
<protein>
    <recommendedName>
        <fullName evidence="3">ParE toxin of type II toxin-antitoxin system, parDE</fullName>
    </recommendedName>
</protein>
<proteinExistence type="predicted"/>
<dbReference type="EMBL" id="FUZU01000001">
    <property type="protein sequence ID" value="SKC40422.1"/>
    <property type="molecule type" value="Genomic_DNA"/>
</dbReference>
<dbReference type="Proteomes" id="UP000190961">
    <property type="component" value="Unassembled WGS sequence"/>
</dbReference>
<name>A0A1T5IMZ3_9BACT</name>
<reference evidence="1 2" key="1">
    <citation type="submission" date="2017-02" db="EMBL/GenBank/DDBJ databases">
        <authorList>
            <person name="Peterson S.W."/>
        </authorList>
    </citation>
    <scope>NUCLEOTIDE SEQUENCE [LARGE SCALE GENOMIC DNA]</scope>
    <source>
        <strain evidence="1 2">DSM 25262</strain>
    </source>
</reference>
<dbReference type="OrthoDB" id="5574284at2"/>
<keyword evidence="2" id="KW-1185">Reference proteome</keyword>
<dbReference type="RefSeq" id="WP_079684833.1">
    <property type="nucleotide sequence ID" value="NZ_FUZU01000001.1"/>
</dbReference>
<sequence>MKIVFTLQARENFKRSIDFLKFQGVPEEKIEEIAEGILAKIDSLKTRQFLGQAEDYLTHLSKHHRRLIEGPYKIILLY</sequence>
<accession>A0A1T5IMZ3</accession>